<sequence length="173" mass="19448">MLLDVLDYRNMGISIEQIKQTPHMQLTDLQALLAESEQALRENMRRMEETLAKIRIKTQALQRVQTLSAAAPERIRAQMPAIYAVDLNNAAEIKQYLVLMQAVDVLMLGENAEWRAGLWRSGIGRRRTSNYCAPPMPHLCLICMGCCVSSGGTDAIISRRCSNGRMPTAKLRM</sequence>
<protein>
    <submittedName>
        <fullName evidence="2">Uncharacterized protein</fullName>
    </submittedName>
</protein>
<proteinExistence type="predicted"/>
<reference evidence="2 3" key="1">
    <citation type="submission" date="2018-06" db="EMBL/GenBank/DDBJ databases">
        <authorList>
            <consortium name="Pathogen Informatics"/>
            <person name="Doyle S."/>
        </authorList>
    </citation>
    <scope>NUCLEOTIDE SEQUENCE [LARGE SCALE GENOMIC DNA]</scope>
    <source>
        <strain evidence="2 3">NCTC11166</strain>
    </source>
</reference>
<name>A0A2X1B5U2_BREVE</name>
<dbReference type="EMBL" id="UAQP01000002">
    <property type="protein sequence ID" value="SPU51700.1"/>
    <property type="molecule type" value="Genomic_DNA"/>
</dbReference>
<evidence type="ECO:0000313" key="3">
    <source>
        <dbReference type="Proteomes" id="UP000251186"/>
    </source>
</evidence>
<dbReference type="Proteomes" id="UP000251186">
    <property type="component" value="Unassembled WGS sequence"/>
</dbReference>
<organism evidence="2 3">
    <name type="scientific">Brevundimonas vesicularis</name>
    <name type="common">Pseudomonas vesicularis</name>
    <dbReference type="NCBI Taxonomy" id="41276"/>
    <lineage>
        <taxon>Bacteria</taxon>
        <taxon>Pseudomonadati</taxon>
        <taxon>Pseudomonadota</taxon>
        <taxon>Alphaproteobacteria</taxon>
        <taxon>Caulobacterales</taxon>
        <taxon>Caulobacteraceae</taxon>
        <taxon>Brevundimonas</taxon>
    </lineage>
</organism>
<keyword evidence="1" id="KW-0175">Coiled coil</keyword>
<evidence type="ECO:0000313" key="2">
    <source>
        <dbReference type="EMBL" id="SPU51700.1"/>
    </source>
</evidence>
<gene>
    <name evidence="2" type="ORF">NCTC11166_00007</name>
</gene>
<dbReference type="Gene3D" id="1.10.1660.10">
    <property type="match status" value="1"/>
</dbReference>
<evidence type="ECO:0000256" key="1">
    <source>
        <dbReference type="SAM" id="Coils"/>
    </source>
</evidence>
<accession>A0A2X1B5U2</accession>
<dbReference type="AlphaFoldDB" id="A0A2X1B5U2"/>
<feature type="coiled-coil region" evidence="1">
    <location>
        <begin position="26"/>
        <end position="64"/>
    </location>
</feature>